<sequence>MTVCTACVGEPVKLAEPEAAAKSAHLYEVPLKAAGSGLRTEVQAGEFQIVLDAGRALGGQQSGPSPVQAFVSSILACTQITLQVVAGDAGVGPLGDIRWTAHGVFDTRKLLSNTDTVPHFTSISLHGEVQGALEQAALDALVAGTKARCPISQSLRPEIAFELKLQRAAA</sequence>
<dbReference type="Gene3D" id="3.30.300.20">
    <property type="match status" value="1"/>
</dbReference>
<comment type="caution">
    <text evidence="1">The sequence shown here is derived from an EMBL/GenBank/DDBJ whole genome shotgun (WGS) entry which is preliminary data.</text>
</comment>
<name>A0A2P6V520_9CHLO</name>
<dbReference type="PANTHER" id="PTHR35368">
    <property type="entry name" value="HYDROPEROXIDE REDUCTASE"/>
    <property type="match status" value="1"/>
</dbReference>
<dbReference type="EMBL" id="LHPF02000028">
    <property type="protein sequence ID" value="PSC69190.1"/>
    <property type="molecule type" value="Genomic_DNA"/>
</dbReference>
<dbReference type="InterPro" id="IPR003718">
    <property type="entry name" value="OsmC/Ohr_fam"/>
</dbReference>
<dbReference type="AlphaFoldDB" id="A0A2P6V520"/>
<evidence type="ECO:0000313" key="1">
    <source>
        <dbReference type="EMBL" id="PSC69190.1"/>
    </source>
</evidence>
<evidence type="ECO:0000313" key="2">
    <source>
        <dbReference type="Proteomes" id="UP000239649"/>
    </source>
</evidence>
<dbReference type="OrthoDB" id="2019818at2759"/>
<dbReference type="Proteomes" id="UP000239649">
    <property type="component" value="Unassembled WGS sequence"/>
</dbReference>
<proteinExistence type="predicted"/>
<reference evidence="1 2" key="1">
    <citation type="journal article" date="2018" name="Plant J.">
        <title>Genome sequences of Chlorella sorokiniana UTEX 1602 and Micractinium conductrix SAG 241.80: implications to maltose excretion by a green alga.</title>
        <authorList>
            <person name="Arriola M.B."/>
            <person name="Velmurugan N."/>
            <person name="Zhang Y."/>
            <person name="Plunkett M.H."/>
            <person name="Hondzo H."/>
            <person name="Barney B.M."/>
        </authorList>
    </citation>
    <scope>NUCLEOTIDE SEQUENCE [LARGE SCALE GENOMIC DNA]</scope>
    <source>
        <strain evidence="1 2">SAG 241.80</strain>
    </source>
</reference>
<organism evidence="1 2">
    <name type="scientific">Micractinium conductrix</name>
    <dbReference type="NCBI Taxonomy" id="554055"/>
    <lineage>
        <taxon>Eukaryota</taxon>
        <taxon>Viridiplantae</taxon>
        <taxon>Chlorophyta</taxon>
        <taxon>core chlorophytes</taxon>
        <taxon>Trebouxiophyceae</taxon>
        <taxon>Chlorellales</taxon>
        <taxon>Chlorellaceae</taxon>
        <taxon>Chlorella clade</taxon>
        <taxon>Micractinium</taxon>
    </lineage>
</organism>
<dbReference type="PANTHER" id="PTHR35368:SF1">
    <property type="entry name" value="HYDROPEROXIDE REDUCTASE"/>
    <property type="match status" value="1"/>
</dbReference>
<dbReference type="InterPro" id="IPR015946">
    <property type="entry name" value="KH_dom-like_a/b"/>
</dbReference>
<dbReference type="InterPro" id="IPR036102">
    <property type="entry name" value="OsmC/Ohrsf"/>
</dbReference>
<keyword evidence="2" id="KW-1185">Reference proteome</keyword>
<protein>
    <submittedName>
        <fullName evidence="1">Osmotically inducible C</fullName>
    </submittedName>
</protein>
<gene>
    <name evidence="1" type="ORF">C2E20_7239</name>
</gene>
<accession>A0A2P6V520</accession>
<dbReference type="SUPFAM" id="SSF82784">
    <property type="entry name" value="OsmC-like"/>
    <property type="match status" value="1"/>
</dbReference>
<dbReference type="Pfam" id="PF02566">
    <property type="entry name" value="OsmC"/>
    <property type="match status" value="1"/>
</dbReference>
<dbReference type="InterPro" id="IPR052924">
    <property type="entry name" value="OsmC/Ohr_hydroprdx_reductase"/>
</dbReference>